<name>A0A2J8A542_9CHLO</name>
<evidence type="ECO:0000313" key="1">
    <source>
        <dbReference type="EMBL" id="PNH07623.1"/>
    </source>
</evidence>
<reference evidence="1 2" key="1">
    <citation type="journal article" date="2017" name="Mol. Biol. Evol.">
        <title>The 4-celled Tetrabaena socialis nuclear genome reveals the essential components for genetic control of cell number at the origin of multicellularity in the volvocine lineage.</title>
        <authorList>
            <person name="Featherston J."/>
            <person name="Arakaki Y."/>
            <person name="Hanschen E.R."/>
            <person name="Ferris P.J."/>
            <person name="Michod R.E."/>
            <person name="Olson B.J.S.C."/>
            <person name="Nozaki H."/>
            <person name="Durand P.M."/>
        </authorList>
    </citation>
    <scope>NUCLEOTIDE SEQUENCE [LARGE SCALE GENOMIC DNA]</scope>
    <source>
        <strain evidence="1 2">NIES-571</strain>
    </source>
</reference>
<dbReference type="Proteomes" id="UP000236333">
    <property type="component" value="Unassembled WGS sequence"/>
</dbReference>
<proteinExistence type="predicted"/>
<gene>
    <name evidence="1" type="ORF">TSOC_005904</name>
</gene>
<evidence type="ECO:0000313" key="2">
    <source>
        <dbReference type="Proteomes" id="UP000236333"/>
    </source>
</evidence>
<dbReference type="OrthoDB" id="1924787at2759"/>
<protein>
    <submittedName>
        <fullName evidence="1">Uncharacterized protein</fullName>
    </submittedName>
</protein>
<dbReference type="EMBL" id="PGGS01000170">
    <property type="protein sequence ID" value="PNH07623.1"/>
    <property type="molecule type" value="Genomic_DNA"/>
</dbReference>
<organism evidence="1 2">
    <name type="scientific">Tetrabaena socialis</name>
    <dbReference type="NCBI Taxonomy" id="47790"/>
    <lineage>
        <taxon>Eukaryota</taxon>
        <taxon>Viridiplantae</taxon>
        <taxon>Chlorophyta</taxon>
        <taxon>core chlorophytes</taxon>
        <taxon>Chlorophyceae</taxon>
        <taxon>CS clade</taxon>
        <taxon>Chlamydomonadales</taxon>
        <taxon>Tetrabaenaceae</taxon>
        <taxon>Tetrabaena</taxon>
    </lineage>
</organism>
<comment type="caution">
    <text evidence="1">The sequence shown here is derived from an EMBL/GenBank/DDBJ whole genome shotgun (WGS) entry which is preliminary data.</text>
</comment>
<keyword evidence="2" id="KW-1185">Reference proteome</keyword>
<accession>A0A2J8A542</accession>
<sequence>MNGPPNGGPRSVQSDRVLYSLWDVLPYERFSVRVSRHNLHRLLEVLDAITPEQLRRLQDGMAEQHRAFVWQPELGGLAYNHTLTSLHHRLLNMWTAIF</sequence>
<dbReference type="AlphaFoldDB" id="A0A2J8A542"/>